<dbReference type="EMBL" id="CAXHTA020000011">
    <property type="protein sequence ID" value="CAL5224805.1"/>
    <property type="molecule type" value="Genomic_DNA"/>
</dbReference>
<comment type="caution">
    <text evidence="3">The sequence shown here is derived from an EMBL/GenBank/DDBJ whole genome shotgun (WGS) entry which is preliminary data.</text>
</comment>
<organism evidence="3 4">
    <name type="scientific">Coccomyxa viridis</name>
    <dbReference type="NCBI Taxonomy" id="1274662"/>
    <lineage>
        <taxon>Eukaryota</taxon>
        <taxon>Viridiplantae</taxon>
        <taxon>Chlorophyta</taxon>
        <taxon>core chlorophytes</taxon>
        <taxon>Trebouxiophyceae</taxon>
        <taxon>Trebouxiophyceae incertae sedis</taxon>
        <taxon>Coccomyxaceae</taxon>
        <taxon>Coccomyxa</taxon>
    </lineage>
</organism>
<evidence type="ECO:0000313" key="4">
    <source>
        <dbReference type="Proteomes" id="UP001497392"/>
    </source>
</evidence>
<keyword evidence="4" id="KW-1185">Reference proteome</keyword>
<keyword evidence="2" id="KW-0812">Transmembrane</keyword>
<gene>
    <name evidence="3" type="primary">g7550</name>
    <name evidence="3" type="ORF">VP750_LOCUS6464</name>
</gene>
<evidence type="ECO:0000256" key="2">
    <source>
        <dbReference type="SAM" id="Phobius"/>
    </source>
</evidence>
<feature type="transmembrane region" description="Helical" evidence="2">
    <location>
        <begin position="200"/>
        <end position="219"/>
    </location>
</feature>
<feature type="transmembrane region" description="Helical" evidence="2">
    <location>
        <begin position="53"/>
        <end position="74"/>
    </location>
</feature>
<keyword evidence="2" id="KW-0472">Membrane</keyword>
<name>A0ABP1G269_9CHLO</name>
<feature type="transmembrane region" description="Helical" evidence="2">
    <location>
        <begin position="21"/>
        <end position="41"/>
    </location>
</feature>
<feature type="transmembrane region" description="Helical" evidence="2">
    <location>
        <begin position="239"/>
        <end position="259"/>
    </location>
</feature>
<evidence type="ECO:0000256" key="1">
    <source>
        <dbReference type="SAM" id="MobiDB-lite"/>
    </source>
</evidence>
<feature type="region of interest" description="Disordered" evidence="1">
    <location>
        <begin position="302"/>
        <end position="324"/>
    </location>
</feature>
<sequence length="324" mass="36163">MLMIPPNFLRQEDKAVEFLSGLFQMLGPIGVLVGGFAAASLSYTPSKHEALSWLLPIYVAPMVGAYFITTAYIFRTVAAANRDFAARLFDWETGGPARGSKPRLRWRTWMPKHLLWWGGVFLSLGGVIFCMGTTARLAGQFNNVHYTGVQSLVLEKVCIAIGGMFMLIGAGLHIAKEIGWLVSKGTMYPPTKAEWRSPKFWMNWCTWWGSMLYFVRGYFPILSAHLAPRTFRLCNAIGFGVGSLILMTGGYLLILKMIVREDDPELELHQRLQGGDEEAMNGKLLAMAEVLGHSRDKMRLQQQREAAQAARSPQAGSQSSYCRD</sequence>
<protein>
    <submittedName>
        <fullName evidence="3">G7550 protein</fullName>
    </submittedName>
</protein>
<evidence type="ECO:0000313" key="3">
    <source>
        <dbReference type="EMBL" id="CAL5224805.1"/>
    </source>
</evidence>
<keyword evidence="2" id="KW-1133">Transmembrane helix</keyword>
<reference evidence="3 4" key="1">
    <citation type="submission" date="2024-06" db="EMBL/GenBank/DDBJ databases">
        <authorList>
            <person name="Kraege A."/>
            <person name="Thomma B."/>
        </authorList>
    </citation>
    <scope>NUCLEOTIDE SEQUENCE [LARGE SCALE GENOMIC DNA]</scope>
</reference>
<feature type="transmembrane region" description="Helical" evidence="2">
    <location>
        <begin position="159"/>
        <end position="179"/>
    </location>
</feature>
<proteinExistence type="predicted"/>
<dbReference type="Proteomes" id="UP001497392">
    <property type="component" value="Unassembled WGS sequence"/>
</dbReference>
<feature type="transmembrane region" description="Helical" evidence="2">
    <location>
        <begin position="114"/>
        <end position="139"/>
    </location>
</feature>
<accession>A0ABP1G269</accession>